<keyword evidence="6" id="KW-0472">Membrane</keyword>
<keyword evidence="2" id="KW-0812">Transmembrane</keyword>
<evidence type="ECO:0008006" key="10">
    <source>
        <dbReference type="Google" id="ProtNLM"/>
    </source>
</evidence>
<dbReference type="EMBL" id="PDNA01000031">
    <property type="protein sequence ID" value="PGH22934.1"/>
    <property type="molecule type" value="Genomic_DNA"/>
</dbReference>
<evidence type="ECO:0000256" key="7">
    <source>
        <dbReference type="ARBA" id="ARBA00037964"/>
    </source>
</evidence>
<evidence type="ECO:0000256" key="1">
    <source>
        <dbReference type="ARBA" id="ARBA00004323"/>
    </source>
</evidence>
<comment type="similarity">
    <text evidence="7">Belongs to the ANP1/MMN9/VAN1 family.</text>
</comment>
<dbReference type="GO" id="GO:0000136">
    <property type="term" value="C:mannan polymerase complex"/>
    <property type="evidence" value="ECO:0007669"/>
    <property type="project" value="TreeGrafter"/>
</dbReference>
<dbReference type="Proteomes" id="UP000224634">
    <property type="component" value="Unassembled WGS sequence"/>
</dbReference>
<keyword evidence="3" id="KW-0735">Signal-anchor</keyword>
<evidence type="ECO:0000256" key="6">
    <source>
        <dbReference type="ARBA" id="ARBA00023136"/>
    </source>
</evidence>
<comment type="subcellular location">
    <subcellularLocation>
        <location evidence="1">Golgi apparatus membrane</location>
        <topology evidence="1">Single-pass type II membrane protein</topology>
    </subcellularLocation>
</comment>
<evidence type="ECO:0000256" key="3">
    <source>
        <dbReference type="ARBA" id="ARBA00022968"/>
    </source>
</evidence>
<dbReference type="OrthoDB" id="204164at2759"/>
<keyword evidence="9" id="KW-1185">Reference proteome</keyword>
<dbReference type="Gene3D" id="3.90.550.10">
    <property type="entry name" value="Spore Coat Polysaccharide Biosynthesis Protein SpsA, Chain A"/>
    <property type="match status" value="1"/>
</dbReference>
<evidence type="ECO:0000256" key="5">
    <source>
        <dbReference type="ARBA" id="ARBA00023034"/>
    </source>
</evidence>
<dbReference type="FunFam" id="3.90.550.10:FF:000017">
    <property type="entry name" value="Mannan polymerase II complex ANP1 subunit"/>
    <property type="match status" value="1"/>
</dbReference>
<dbReference type="AlphaFoldDB" id="A0A2B7YFT1"/>
<evidence type="ECO:0000313" key="9">
    <source>
        <dbReference type="Proteomes" id="UP000224634"/>
    </source>
</evidence>
<dbReference type="PANTHER" id="PTHR43083">
    <property type="entry name" value="MANNAN POLYMERASE II"/>
    <property type="match status" value="1"/>
</dbReference>
<evidence type="ECO:0000256" key="4">
    <source>
        <dbReference type="ARBA" id="ARBA00022989"/>
    </source>
</evidence>
<dbReference type="Pfam" id="PF03452">
    <property type="entry name" value="Anp1"/>
    <property type="match status" value="1"/>
</dbReference>
<organism evidence="8 9">
    <name type="scientific">Polytolypa hystricis (strain UAMH7299)</name>
    <dbReference type="NCBI Taxonomy" id="1447883"/>
    <lineage>
        <taxon>Eukaryota</taxon>
        <taxon>Fungi</taxon>
        <taxon>Dikarya</taxon>
        <taxon>Ascomycota</taxon>
        <taxon>Pezizomycotina</taxon>
        <taxon>Eurotiomycetes</taxon>
        <taxon>Eurotiomycetidae</taxon>
        <taxon>Onygenales</taxon>
        <taxon>Onygenales incertae sedis</taxon>
        <taxon>Polytolypa</taxon>
    </lineage>
</organism>
<dbReference type="SUPFAM" id="SSF53448">
    <property type="entry name" value="Nucleotide-diphospho-sugar transferases"/>
    <property type="match status" value="1"/>
</dbReference>
<evidence type="ECO:0000313" key="8">
    <source>
        <dbReference type="EMBL" id="PGH22934.1"/>
    </source>
</evidence>
<accession>A0A2B7YFT1</accession>
<dbReference type="InterPro" id="IPR029044">
    <property type="entry name" value="Nucleotide-diphossugar_trans"/>
</dbReference>
<sequence>MLLPKSGVSLKAVRAKIPPPRAFVALVSKPRFLLSIALTGLLVLLWRGISHSASEIQSFYCFGPSKSPMKMSINEMVEWNAHLTTPVLFNQHEALEINSSTITNINLNDVQASAKGAAANERVLIVTPLRDAAPYIEKHFDLLSELTYPHNLIDLAFLVSDTSDDTLAVLAAELERVQNNEKVAFRSAMVVQKDFGAKLGMEVHEKHGFEAQAPRRKMMGKARNFLLSAALKPEHAWVYWRDVDIVDSPKKIIEDFVAHNKDILVPNIWFHRYENGRDIEGKFDYNSWVESEKGLKLAAGLDKDTVIVEGYKEFDTGRTYLVKLGDWRKNKDEEVELDGVGGVNIIVKADVHRAGINFPSYAFENQAETEGFAKMAKRAGYQVIGLPNYVVWHIDTDEKKGNLGNRKAF</sequence>
<protein>
    <recommendedName>
        <fullName evidence="10">Mannan polymerase II complex ANP1 subunit</fullName>
    </recommendedName>
</protein>
<keyword evidence="5" id="KW-0333">Golgi apparatus</keyword>
<comment type="caution">
    <text evidence="8">The sequence shown here is derived from an EMBL/GenBank/DDBJ whole genome shotgun (WGS) entry which is preliminary data.</text>
</comment>
<keyword evidence="4" id="KW-1133">Transmembrane helix</keyword>
<evidence type="ECO:0000256" key="2">
    <source>
        <dbReference type="ARBA" id="ARBA00022692"/>
    </source>
</evidence>
<name>A0A2B7YFT1_POLH7</name>
<dbReference type="STRING" id="1447883.A0A2B7YFT1"/>
<dbReference type="InterPro" id="IPR052086">
    <property type="entry name" value="Mannan_Polymerase_Subunit"/>
</dbReference>
<dbReference type="PANTHER" id="PTHR43083:SF4">
    <property type="entry name" value="N-GLYCOSYL-TRANSFERASE (AFU_ORTHOLOGUE AFUA_4G06870)"/>
    <property type="match status" value="1"/>
</dbReference>
<gene>
    <name evidence="8" type="ORF">AJ80_02983</name>
</gene>
<reference evidence="8 9" key="1">
    <citation type="submission" date="2017-10" db="EMBL/GenBank/DDBJ databases">
        <title>Comparative genomics in systemic dimorphic fungi from Ajellomycetaceae.</title>
        <authorList>
            <person name="Munoz J.F."/>
            <person name="Mcewen J.G."/>
            <person name="Clay O.K."/>
            <person name="Cuomo C.A."/>
        </authorList>
    </citation>
    <scope>NUCLEOTIDE SEQUENCE [LARGE SCALE GENOMIC DNA]</scope>
    <source>
        <strain evidence="8 9">UAMH7299</strain>
    </source>
</reference>
<dbReference type="GO" id="GO:0000009">
    <property type="term" value="F:alpha-1,6-mannosyltransferase activity"/>
    <property type="evidence" value="ECO:0007669"/>
    <property type="project" value="TreeGrafter"/>
</dbReference>
<dbReference type="GO" id="GO:0006487">
    <property type="term" value="P:protein N-linked glycosylation"/>
    <property type="evidence" value="ECO:0007669"/>
    <property type="project" value="TreeGrafter"/>
</dbReference>
<proteinExistence type="inferred from homology"/>
<dbReference type="GO" id="GO:0000032">
    <property type="term" value="P:cell wall mannoprotein biosynthetic process"/>
    <property type="evidence" value="ECO:0007669"/>
    <property type="project" value="TreeGrafter"/>
</dbReference>